<evidence type="ECO:0000313" key="4">
    <source>
        <dbReference type="Proteomes" id="UP001151518"/>
    </source>
</evidence>
<feature type="compositionally biased region" description="Low complexity" evidence="1">
    <location>
        <begin position="219"/>
        <end position="279"/>
    </location>
</feature>
<evidence type="ECO:0000256" key="2">
    <source>
        <dbReference type="SAM" id="SignalP"/>
    </source>
</evidence>
<dbReference type="OrthoDB" id="2342176at2759"/>
<name>A0A9W8G783_9FUNG</name>
<reference evidence="3" key="1">
    <citation type="submission" date="2022-07" db="EMBL/GenBank/DDBJ databases">
        <title>Phylogenomic reconstructions and comparative analyses of Kickxellomycotina fungi.</title>
        <authorList>
            <person name="Reynolds N.K."/>
            <person name="Stajich J.E."/>
            <person name="Barry K."/>
            <person name="Grigoriev I.V."/>
            <person name="Crous P."/>
            <person name="Smith M.E."/>
        </authorList>
    </citation>
    <scope>NUCLEOTIDE SEQUENCE</scope>
    <source>
        <strain evidence="3">NRRL 3115</strain>
    </source>
</reference>
<organism evidence="3 4">
    <name type="scientific">Coemansia spiralis</name>
    <dbReference type="NCBI Taxonomy" id="417178"/>
    <lineage>
        <taxon>Eukaryota</taxon>
        <taxon>Fungi</taxon>
        <taxon>Fungi incertae sedis</taxon>
        <taxon>Zoopagomycota</taxon>
        <taxon>Kickxellomycotina</taxon>
        <taxon>Kickxellomycetes</taxon>
        <taxon>Kickxellales</taxon>
        <taxon>Kickxellaceae</taxon>
        <taxon>Coemansia</taxon>
    </lineage>
</organism>
<dbReference type="Proteomes" id="UP001151518">
    <property type="component" value="Unassembled WGS sequence"/>
</dbReference>
<dbReference type="Gene3D" id="2.70.50.70">
    <property type="match status" value="1"/>
</dbReference>
<gene>
    <name evidence="3" type="ORF">GGI25_000537</name>
</gene>
<feature type="signal peptide" evidence="2">
    <location>
        <begin position="1"/>
        <end position="19"/>
    </location>
</feature>
<dbReference type="PANTHER" id="PTHR36182:SF1">
    <property type="entry name" value="PROTEIN, PUTATIVE (AFU_ORTHOLOGUE AFUA_6G10930)-RELATED"/>
    <property type="match status" value="1"/>
</dbReference>
<dbReference type="PANTHER" id="PTHR36182">
    <property type="entry name" value="PROTEIN, PUTATIVE (AFU_ORTHOLOGUE AFUA_6G10930)-RELATED"/>
    <property type="match status" value="1"/>
</dbReference>
<evidence type="ECO:0008006" key="5">
    <source>
        <dbReference type="Google" id="ProtNLM"/>
    </source>
</evidence>
<keyword evidence="2" id="KW-0732">Signal</keyword>
<accession>A0A9W8G783</accession>
<evidence type="ECO:0000313" key="3">
    <source>
        <dbReference type="EMBL" id="KAJ2680564.1"/>
    </source>
</evidence>
<feature type="chain" id="PRO_5040749888" description="Chitin-binding type-4 domain-containing protein" evidence="2">
    <location>
        <begin position="20"/>
        <end position="291"/>
    </location>
</feature>
<evidence type="ECO:0000256" key="1">
    <source>
        <dbReference type="SAM" id="MobiDB-lite"/>
    </source>
</evidence>
<dbReference type="AlphaFoldDB" id="A0A9W8G783"/>
<protein>
    <recommendedName>
        <fullName evidence="5">Chitin-binding type-4 domain-containing protein</fullName>
    </recommendedName>
</protein>
<proteinExistence type="predicted"/>
<feature type="compositionally biased region" description="Gly residues" evidence="1">
    <location>
        <begin position="280"/>
        <end position="291"/>
    </location>
</feature>
<sequence>MTFSSMLIYAAALTATALGHMEMIKPCARYTPHGDCPSPPSGQSLDYSLSSPLDPGAPLCKHTVPYSKPVETWTAGQDITVDYYPNAGAAHGGGHCQFSVSYDNSKTFVVVHNELKYCFFNGPTTSNTPEKRSYTFTLPSNLPSSDKAVFAWTWVNAIGNREFYMNCADVAIKGNSNSYTGQQMVIANHNGYPTIPAFNGDYDTGIDLYTNAKNITVTGSGSSSGSNDDGSGIDGGDSAAEATAAGGEDASAGASAGEDANTAGANGVSAGTSVSSVGGDAAGGDVGGSAP</sequence>
<dbReference type="EMBL" id="JANBTW010000004">
    <property type="protein sequence ID" value="KAJ2680564.1"/>
    <property type="molecule type" value="Genomic_DNA"/>
</dbReference>
<feature type="region of interest" description="Disordered" evidence="1">
    <location>
        <begin position="218"/>
        <end position="291"/>
    </location>
</feature>
<comment type="caution">
    <text evidence="3">The sequence shown here is derived from an EMBL/GenBank/DDBJ whole genome shotgun (WGS) entry which is preliminary data.</text>
</comment>